<evidence type="ECO:0000313" key="3">
    <source>
        <dbReference type="Proteomes" id="UP001199469"/>
    </source>
</evidence>
<name>A0ABS8P4A4_9PSEU</name>
<keyword evidence="3" id="KW-1185">Reference proteome</keyword>
<evidence type="ECO:0000313" key="2">
    <source>
        <dbReference type="EMBL" id="MCD2193068.1"/>
    </source>
</evidence>
<feature type="region of interest" description="Disordered" evidence="1">
    <location>
        <begin position="74"/>
        <end position="95"/>
    </location>
</feature>
<gene>
    <name evidence="2" type="ORF">LQ327_06655</name>
</gene>
<comment type="caution">
    <text evidence="2">The sequence shown here is derived from an EMBL/GenBank/DDBJ whole genome shotgun (WGS) entry which is preliminary data.</text>
</comment>
<evidence type="ECO:0000256" key="1">
    <source>
        <dbReference type="SAM" id="MobiDB-lite"/>
    </source>
</evidence>
<feature type="compositionally biased region" description="Polar residues" evidence="1">
    <location>
        <begin position="83"/>
        <end position="95"/>
    </location>
</feature>
<dbReference type="Proteomes" id="UP001199469">
    <property type="component" value="Unassembled WGS sequence"/>
</dbReference>
<accession>A0ABS8P4A4</accession>
<reference evidence="2 3" key="1">
    <citation type="submission" date="2021-11" db="EMBL/GenBank/DDBJ databases">
        <title>Draft genome sequence of Actinomycetospora sp. SF1 isolated from the rhizosphere soil.</title>
        <authorList>
            <person name="Duangmal K."/>
            <person name="Chantavorakit T."/>
        </authorList>
    </citation>
    <scope>NUCLEOTIDE SEQUENCE [LARGE SCALE GENOMIC DNA]</scope>
    <source>
        <strain evidence="2 3">TBRC 5722</strain>
    </source>
</reference>
<sequence length="95" mass="9608">MKNDDSRVNGFSGCSPAWSIVASTSRSSPADRGSMVAVGAPASVPATSVTGRVTRGSRSLRSALSAASRFIPPIATPPTVTPRGTSVAETSRSTT</sequence>
<organism evidence="2 3">
    <name type="scientific">Actinomycetospora endophytica</name>
    <dbReference type="NCBI Taxonomy" id="2291215"/>
    <lineage>
        <taxon>Bacteria</taxon>
        <taxon>Bacillati</taxon>
        <taxon>Actinomycetota</taxon>
        <taxon>Actinomycetes</taxon>
        <taxon>Pseudonocardiales</taxon>
        <taxon>Pseudonocardiaceae</taxon>
        <taxon>Actinomycetospora</taxon>
    </lineage>
</organism>
<dbReference type="EMBL" id="JAJNDB010000001">
    <property type="protein sequence ID" value="MCD2193068.1"/>
    <property type="molecule type" value="Genomic_DNA"/>
</dbReference>
<proteinExistence type="predicted"/>
<protein>
    <submittedName>
        <fullName evidence="2">Uncharacterized protein</fullName>
    </submittedName>
</protein>